<protein>
    <submittedName>
        <fullName evidence="3">Unannotated protein</fullName>
    </submittedName>
</protein>
<reference evidence="3" key="1">
    <citation type="submission" date="2020-05" db="EMBL/GenBank/DDBJ databases">
        <authorList>
            <person name="Chiriac C."/>
            <person name="Salcher M."/>
            <person name="Ghai R."/>
            <person name="Kavagutti S V."/>
        </authorList>
    </citation>
    <scope>NUCLEOTIDE SEQUENCE</scope>
</reference>
<keyword evidence="1" id="KW-0472">Membrane</keyword>
<evidence type="ECO:0000256" key="1">
    <source>
        <dbReference type="SAM" id="Phobius"/>
    </source>
</evidence>
<keyword evidence="1" id="KW-0812">Transmembrane</keyword>
<dbReference type="Gene3D" id="3.60.10.10">
    <property type="entry name" value="Endonuclease/exonuclease/phosphatase"/>
    <property type="match status" value="1"/>
</dbReference>
<accession>A0A6J6BC95</accession>
<evidence type="ECO:0000313" key="3">
    <source>
        <dbReference type="EMBL" id="CAB4536601.1"/>
    </source>
</evidence>
<feature type="domain" description="Endonuclease/exonuclease/phosphatase" evidence="2">
    <location>
        <begin position="81"/>
        <end position="284"/>
    </location>
</feature>
<dbReference type="SUPFAM" id="SSF56219">
    <property type="entry name" value="DNase I-like"/>
    <property type="match status" value="1"/>
</dbReference>
<dbReference type="Pfam" id="PF03372">
    <property type="entry name" value="Exo_endo_phos"/>
    <property type="match status" value="1"/>
</dbReference>
<feature type="transmembrane region" description="Helical" evidence="1">
    <location>
        <begin position="38"/>
        <end position="60"/>
    </location>
</feature>
<dbReference type="InterPro" id="IPR036691">
    <property type="entry name" value="Endo/exonu/phosph_ase_sf"/>
</dbReference>
<gene>
    <name evidence="3" type="ORF">UFOPK1358_00776</name>
</gene>
<dbReference type="GO" id="GO:0003824">
    <property type="term" value="F:catalytic activity"/>
    <property type="evidence" value="ECO:0007669"/>
    <property type="project" value="InterPro"/>
</dbReference>
<dbReference type="AlphaFoldDB" id="A0A6J6BC95"/>
<keyword evidence="1" id="KW-1133">Transmembrane helix</keyword>
<sequence>MMGLAGMDAQLMLVSCAVATFGAAITSGETRRTLRSPFGLSVAGATLSWCLFFVVAAPALSGWDALKGDPSASSFTLVVENLWYRNEDPLNTADKVLATRPQVLVLLEYTQAHADAFREAGAFDTYGYRWERVEPYGHGIAVLSSIPFSHPVDLGLSGAGVRVKLALGDSAVELYALHFTAPTSIWDIPRWRSDFELSTRLLQQSNPNTIVAGDLNATQGHIRFRRLLEAARLKDAQDVGFAGFATTWPASGPFPTLLRLDHILLGTGICLDSFERLAPNGSDHLGLRAELCFAQPAA</sequence>
<organism evidence="3">
    <name type="scientific">freshwater metagenome</name>
    <dbReference type="NCBI Taxonomy" id="449393"/>
    <lineage>
        <taxon>unclassified sequences</taxon>
        <taxon>metagenomes</taxon>
        <taxon>ecological metagenomes</taxon>
    </lineage>
</organism>
<name>A0A6J6BC95_9ZZZZ</name>
<evidence type="ECO:0000259" key="2">
    <source>
        <dbReference type="Pfam" id="PF03372"/>
    </source>
</evidence>
<proteinExistence type="predicted"/>
<dbReference type="EMBL" id="CAEZSF010000059">
    <property type="protein sequence ID" value="CAB4536601.1"/>
    <property type="molecule type" value="Genomic_DNA"/>
</dbReference>
<dbReference type="InterPro" id="IPR005135">
    <property type="entry name" value="Endo/exonuclease/phosphatase"/>
</dbReference>